<proteinExistence type="predicted"/>
<keyword evidence="2" id="KW-1003">Cell membrane</keyword>
<dbReference type="InterPro" id="IPR013611">
    <property type="entry name" value="Transp-assoc_OB_typ2"/>
</dbReference>
<evidence type="ECO:0000256" key="3">
    <source>
        <dbReference type="ARBA" id="ARBA00022741"/>
    </source>
</evidence>
<dbReference type="GO" id="GO:0015408">
    <property type="term" value="F:ABC-type ferric iron transporter activity"/>
    <property type="evidence" value="ECO:0007669"/>
    <property type="project" value="InterPro"/>
</dbReference>
<dbReference type="InterPro" id="IPR003593">
    <property type="entry name" value="AAA+_ATPase"/>
</dbReference>
<dbReference type="SUPFAM" id="SSF50331">
    <property type="entry name" value="MOP-like"/>
    <property type="match status" value="1"/>
</dbReference>
<dbReference type="InterPro" id="IPR047641">
    <property type="entry name" value="ABC_transpr_MalK/UgpC-like"/>
</dbReference>
<dbReference type="GO" id="GO:0005524">
    <property type="term" value="F:ATP binding"/>
    <property type="evidence" value="ECO:0007669"/>
    <property type="project" value="UniProtKB-KW"/>
</dbReference>
<dbReference type="InterPro" id="IPR017871">
    <property type="entry name" value="ABC_transporter-like_CS"/>
</dbReference>
<keyword evidence="5" id="KW-1278">Translocase</keyword>
<dbReference type="GO" id="GO:0055052">
    <property type="term" value="C:ATP-binding cassette (ABC) transporter complex, substrate-binding subunit-containing"/>
    <property type="evidence" value="ECO:0007669"/>
    <property type="project" value="TreeGrafter"/>
</dbReference>
<dbReference type="Gene3D" id="3.40.50.300">
    <property type="entry name" value="P-loop containing nucleotide triphosphate hydrolases"/>
    <property type="match status" value="1"/>
</dbReference>
<dbReference type="Pfam" id="PF08402">
    <property type="entry name" value="TOBE_2"/>
    <property type="match status" value="1"/>
</dbReference>
<keyword evidence="4 8" id="KW-0067">ATP-binding</keyword>
<dbReference type="Proteomes" id="UP000554144">
    <property type="component" value="Unassembled WGS sequence"/>
</dbReference>
<dbReference type="PANTHER" id="PTHR43875">
    <property type="entry name" value="MALTODEXTRIN IMPORT ATP-BINDING PROTEIN MSMX"/>
    <property type="match status" value="1"/>
</dbReference>
<evidence type="ECO:0000313" key="9">
    <source>
        <dbReference type="Proteomes" id="UP000554144"/>
    </source>
</evidence>
<name>A0A853H9U7_9BURK</name>
<dbReference type="GO" id="GO:0016887">
    <property type="term" value="F:ATP hydrolysis activity"/>
    <property type="evidence" value="ECO:0007669"/>
    <property type="project" value="InterPro"/>
</dbReference>
<organism evidence="8 9">
    <name type="scientific">Pollutimonas harenae</name>
    <dbReference type="NCBI Taxonomy" id="657015"/>
    <lineage>
        <taxon>Bacteria</taxon>
        <taxon>Pseudomonadati</taxon>
        <taxon>Pseudomonadota</taxon>
        <taxon>Betaproteobacteria</taxon>
        <taxon>Burkholderiales</taxon>
        <taxon>Alcaligenaceae</taxon>
        <taxon>Pollutimonas</taxon>
    </lineage>
</organism>
<keyword evidence="6" id="KW-0472">Membrane</keyword>
<dbReference type="Pfam" id="PF00005">
    <property type="entry name" value="ABC_tran"/>
    <property type="match status" value="1"/>
</dbReference>
<comment type="caution">
    <text evidence="8">The sequence shown here is derived from an EMBL/GenBank/DDBJ whole genome shotgun (WGS) entry which is preliminary data.</text>
</comment>
<reference evidence="8 9" key="1">
    <citation type="submission" date="2020-07" db="EMBL/GenBank/DDBJ databases">
        <title>Taxonomic revisions and descriptions of new bacterial species based on genomic comparisons in the high-G+C-content subgroup of the family Alcaligenaceae.</title>
        <authorList>
            <person name="Szabo A."/>
            <person name="Felfoldi T."/>
        </authorList>
    </citation>
    <scope>NUCLEOTIDE SEQUENCE [LARGE SCALE GENOMIC DNA]</scope>
    <source>
        <strain evidence="8 9">DSM 25667</strain>
    </source>
</reference>
<dbReference type="InterPro" id="IPR012340">
    <property type="entry name" value="NA-bd_OB-fold"/>
</dbReference>
<dbReference type="CDD" id="cd03259">
    <property type="entry name" value="ABC_Carb_Solutes_like"/>
    <property type="match status" value="1"/>
</dbReference>
<accession>A0A853H9U7</accession>
<sequence length="360" mass="38673">MQLTLDGISKKVGSETWLYEMSLSPQPGAVTVLLGATRSGKTSLMRVMAGLDAPTTGKVMVDGRDVTGQPVRKRNVAMVYQQFINYPSLTVRQNIASPLKLRGEKNVDENVHALAVKLHIDMFLNRLPAELSGGQQQRVALARALAKNAPLMLLDEPLVNLDYKLREELREELGQVFRSSDSTVIYATTEPAEALLLGGYTAVLDQGRLLQYGPATEVFHLPKSLSVARAYSDPPMNFVTATPAPGGVQLPDAALLSLTWPTGAVAAQQTVTVGLRASSLRLQAQEGDHVLRGKVLLAEISGSDTYVHVSSDIGEVVAQAPGVHHFNIGDALTLYFSPAAAFLFNHDGDLVMAPRLAKGA</sequence>
<dbReference type="SMART" id="SM00382">
    <property type="entry name" value="AAA"/>
    <property type="match status" value="1"/>
</dbReference>
<keyword evidence="9" id="KW-1185">Reference proteome</keyword>
<dbReference type="SUPFAM" id="SSF52540">
    <property type="entry name" value="P-loop containing nucleoside triphosphate hydrolases"/>
    <property type="match status" value="1"/>
</dbReference>
<protein>
    <submittedName>
        <fullName evidence="8">ABC transporter ATP-binding protein</fullName>
    </submittedName>
</protein>
<evidence type="ECO:0000313" key="8">
    <source>
        <dbReference type="EMBL" id="NYT86804.1"/>
    </source>
</evidence>
<keyword evidence="3" id="KW-0547">Nucleotide-binding</keyword>
<evidence type="ECO:0000256" key="4">
    <source>
        <dbReference type="ARBA" id="ARBA00022840"/>
    </source>
</evidence>
<dbReference type="PROSITE" id="PS00211">
    <property type="entry name" value="ABC_TRANSPORTER_1"/>
    <property type="match status" value="1"/>
</dbReference>
<dbReference type="InterPro" id="IPR015853">
    <property type="entry name" value="ABC_transpr_FbpC"/>
</dbReference>
<evidence type="ECO:0000256" key="1">
    <source>
        <dbReference type="ARBA" id="ARBA00022448"/>
    </source>
</evidence>
<dbReference type="AlphaFoldDB" id="A0A853H9U7"/>
<evidence type="ECO:0000256" key="5">
    <source>
        <dbReference type="ARBA" id="ARBA00022967"/>
    </source>
</evidence>
<dbReference type="InterPro" id="IPR003439">
    <property type="entry name" value="ABC_transporter-like_ATP-bd"/>
</dbReference>
<dbReference type="EMBL" id="JACCEV010000004">
    <property type="protein sequence ID" value="NYT86804.1"/>
    <property type="molecule type" value="Genomic_DNA"/>
</dbReference>
<dbReference type="PANTHER" id="PTHR43875:SF15">
    <property type="entry name" value="TREHALOSE IMPORT ATP-BINDING PROTEIN SUGC"/>
    <property type="match status" value="1"/>
</dbReference>
<gene>
    <name evidence="8" type="ORF">H0A62_14455</name>
</gene>
<dbReference type="InterPro" id="IPR008995">
    <property type="entry name" value="Mo/tungstate-bd_C_term_dom"/>
</dbReference>
<dbReference type="PROSITE" id="PS50893">
    <property type="entry name" value="ABC_TRANSPORTER_2"/>
    <property type="match status" value="1"/>
</dbReference>
<evidence type="ECO:0000256" key="2">
    <source>
        <dbReference type="ARBA" id="ARBA00022475"/>
    </source>
</evidence>
<evidence type="ECO:0000259" key="7">
    <source>
        <dbReference type="PROSITE" id="PS50893"/>
    </source>
</evidence>
<dbReference type="RefSeq" id="WP_130039939.1">
    <property type="nucleotide sequence ID" value="NZ_JACCEV010000004.1"/>
</dbReference>
<evidence type="ECO:0000256" key="6">
    <source>
        <dbReference type="ARBA" id="ARBA00023136"/>
    </source>
</evidence>
<dbReference type="InterPro" id="IPR027417">
    <property type="entry name" value="P-loop_NTPase"/>
</dbReference>
<dbReference type="Gene3D" id="2.40.50.100">
    <property type="match status" value="1"/>
</dbReference>
<feature type="domain" description="ABC transporter" evidence="7">
    <location>
        <begin position="3"/>
        <end position="231"/>
    </location>
</feature>
<dbReference type="OrthoDB" id="5298774at2"/>
<keyword evidence="1" id="KW-0813">Transport</keyword>
<dbReference type="Gene3D" id="2.40.50.140">
    <property type="entry name" value="Nucleic acid-binding proteins"/>
    <property type="match status" value="1"/>
</dbReference>